<dbReference type="Pfam" id="PF01841">
    <property type="entry name" value="Transglut_core"/>
    <property type="match status" value="1"/>
</dbReference>
<keyword evidence="2" id="KW-0472">Membrane</keyword>
<dbReference type="InterPro" id="IPR052901">
    <property type="entry name" value="Bact_TGase-like"/>
</dbReference>
<dbReference type="KEGG" id="sgj:IAG43_07845"/>
<evidence type="ECO:0000256" key="2">
    <source>
        <dbReference type="SAM" id="Phobius"/>
    </source>
</evidence>
<feature type="region of interest" description="Disordered" evidence="1">
    <location>
        <begin position="657"/>
        <end position="695"/>
    </location>
</feature>
<feature type="transmembrane region" description="Helical" evidence="2">
    <location>
        <begin position="117"/>
        <end position="136"/>
    </location>
</feature>
<dbReference type="AlphaFoldDB" id="A0A7H0HQP5"/>
<dbReference type="InterPro" id="IPR002931">
    <property type="entry name" value="Transglutaminase-like"/>
</dbReference>
<evidence type="ECO:0000256" key="1">
    <source>
        <dbReference type="SAM" id="MobiDB-lite"/>
    </source>
</evidence>
<dbReference type="Gene3D" id="3.10.620.30">
    <property type="match status" value="1"/>
</dbReference>
<feature type="transmembrane region" description="Helical" evidence="2">
    <location>
        <begin position="167"/>
        <end position="183"/>
    </location>
</feature>
<organism evidence="4 5">
    <name type="scientific">Streptomyces genisteinicus</name>
    <dbReference type="NCBI Taxonomy" id="2768068"/>
    <lineage>
        <taxon>Bacteria</taxon>
        <taxon>Bacillati</taxon>
        <taxon>Actinomycetota</taxon>
        <taxon>Actinomycetes</taxon>
        <taxon>Kitasatosporales</taxon>
        <taxon>Streptomycetaceae</taxon>
        <taxon>Streptomyces</taxon>
    </lineage>
</organism>
<keyword evidence="5" id="KW-1185">Reference proteome</keyword>
<feature type="transmembrane region" description="Helical" evidence="2">
    <location>
        <begin position="31"/>
        <end position="49"/>
    </location>
</feature>
<gene>
    <name evidence="4" type="ORF">IAG43_07845</name>
</gene>
<proteinExistence type="predicted"/>
<keyword evidence="2" id="KW-1133">Transmembrane helix</keyword>
<evidence type="ECO:0000313" key="5">
    <source>
        <dbReference type="Proteomes" id="UP000516230"/>
    </source>
</evidence>
<dbReference type="SMART" id="SM00460">
    <property type="entry name" value="TGc"/>
    <property type="match status" value="1"/>
</dbReference>
<feature type="transmembrane region" description="Helical" evidence="2">
    <location>
        <begin position="58"/>
        <end position="76"/>
    </location>
</feature>
<dbReference type="InterPro" id="IPR038765">
    <property type="entry name" value="Papain-like_cys_pep_sf"/>
</dbReference>
<dbReference type="Pfam" id="PF13559">
    <property type="entry name" value="DUF4129"/>
    <property type="match status" value="1"/>
</dbReference>
<name>A0A7H0HQP5_9ACTN</name>
<dbReference type="EMBL" id="CP060825">
    <property type="protein sequence ID" value="QNP62861.1"/>
    <property type="molecule type" value="Genomic_DNA"/>
</dbReference>
<feature type="transmembrane region" description="Helical" evidence="2">
    <location>
        <begin position="226"/>
        <end position="244"/>
    </location>
</feature>
<dbReference type="InterPro" id="IPR025403">
    <property type="entry name" value="TgpA-like_C"/>
</dbReference>
<accession>A0A7H0HQP5</accession>
<dbReference type="RefSeq" id="WP_187740036.1">
    <property type="nucleotide sequence ID" value="NZ_CP060825.1"/>
</dbReference>
<evidence type="ECO:0000313" key="4">
    <source>
        <dbReference type="EMBL" id="QNP62861.1"/>
    </source>
</evidence>
<dbReference type="SUPFAM" id="SSF54001">
    <property type="entry name" value="Cysteine proteinases"/>
    <property type="match status" value="1"/>
</dbReference>
<dbReference type="Proteomes" id="UP000516230">
    <property type="component" value="Chromosome"/>
</dbReference>
<dbReference type="PANTHER" id="PTHR42736:SF1">
    <property type="entry name" value="PROTEIN-GLUTAMINE GAMMA-GLUTAMYLTRANSFERASE"/>
    <property type="match status" value="1"/>
</dbReference>
<dbReference type="Pfam" id="PF11992">
    <property type="entry name" value="TgpA_N"/>
    <property type="match status" value="1"/>
</dbReference>
<evidence type="ECO:0000259" key="3">
    <source>
        <dbReference type="SMART" id="SM00460"/>
    </source>
</evidence>
<sequence>MSGRARLALCAYAATLLAAGALLPLVGESGWMIQAAVLLALQSGAGALARRVPLARPLTIALQAVVTLLAVTVLFVRDSAVLWLLPGPDAFAHFGELFSAGYDDVSRYAIPAPATDGIRLMLVGGVLVVGLVVDALAVTYRSAAPAGLPLLALYTVAAGLSDGGANWLWFVLAAVGYLLLLLAEGRDRLSQWGRVFGGAPRGRGRQNGGLEASAPAHAPVRTGRRIGVVALGVSLVVPAVLPALDGGLFDGTGGGAGRGSGGGGTISAVNPLVSLQDSLNQPTNREVLRYRTNAPDTKGMYLRIVALDRFDGTSWRSSERKVENVPDRLPEPSGLSPAVAVTEVRTNLSAAGSYKQSWLPMPYPATKVTIDGRWRYEPSGRTLVGDRGQTTSGVQYSVNSLVVRPTREQLADALAPPSELKAEYTQVPDSLPESVARTARTITEGAANDFERATRLQQWFAEDGGFTYNTQVRSGTGAAAITRFLEQKEGFCVHFSFSMAAMARTLGIPARVAVGFTPGTPQSDGTMSVGLRDAHAWPELYFDGIGWTRFEPTPSRGSTPEYAQEETPEGGASDPAQPETGASAQPSRAPTAPDACPEPERRLGECGAATPREVDEQEEQGFPWATVLFTGLGALAVLLVLLLPLLWRIAARGRRLGAPKSAAPPAGPGKPGAAPQEADGRGQITGPAAPAGDPAGTLAVWQEITDTAWDLGIVPDESLTPRRAAARLVSEGGLSDEPAAAVHRTARAVEEVLYAPDPRPATGLAEDARLIRSGLREQVSTWVRLRALLLPRSSVRVIWACSERWSELTDRWSPRRLPLDRITSLLRRPSRQRG</sequence>
<feature type="domain" description="Transglutaminase-like" evidence="3">
    <location>
        <begin position="484"/>
        <end position="554"/>
    </location>
</feature>
<protein>
    <submittedName>
        <fullName evidence="4">DUF4129 domain-containing protein</fullName>
    </submittedName>
</protein>
<feature type="region of interest" description="Disordered" evidence="1">
    <location>
        <begin position="552"/>
        <end position="603"/>
    </location>
</feature>
<keyword evidence="2" id="KW-0812">Transmembrane</keyword>
<feature type="transmembrane region" description="Helical" evidence="2">
    <location>
        <begin position="622"/>
        <end position="647"/>
    </location>
</feature>
<dbReference type="PANTHER" id="PTHR42736">
    <property type="entry name" value="PROTEIN-GLUTAMINE GAMMA-GLUTAMYLTRANSFERASE"/>
    <property type="match status" value="1"/>
</dbReference>
<feature type="compositionally biased region" description="Low complexity" evidence="1">
    <location>
        <begin position="686"/>
        <end position="695"/>
    </location>
</feature>
<dbReference type="InterPro" id="IPR021878">
    <property type="entry name" value="TgpA_N"/>
</dbReference>
<reference evidence="4 5" key="1">
    <citation type="submission" date="2020-08" db="EMBL/GenBank/DDBJ databases">
        <title>A novel species.</title>
        <authorList>
            <person name="Gao J."/>
        </authorList>
    </citation>
    <scope>NUCLEOTIDE SEQUENCE [LARGE SCALE GENOMIC DNA]</scope>
    <source>
        <strain evidence="4 5">CRPJ-33</strain>
    </source>
</reference>